<dbReference type="InterPro" id="IPR036652">
    <property type="entry name" value="YjeF_N_dom_sf"/>
</dbReference>
<dbReference type="PROSITE" id="PS51385">
    <property type="entry name" value="YJEF_N"/>
    <property type="match status" value="1"/>
</dbReference>
<dbReference type="NCBIfam" id="TIGR00196">
    <property type="entry name" value="yjeF_cterm"/>
    <property type="match status" value="1"/>
</dbReference>
<keyword evidence="5 18" id="KW-0479">Metal-binding</keyword>
<dbReference type="Pfam" id="PF01256">
    <property type="entry name" value="Carb_kinase"/>
    <property type="match status" value="1"/>
</dbReference>
<keyword evidence="8 17" id="KW-0521">NADP</keyword>
<keyword evidence="9 18" id="KW-0630">Potassium</keyword>
<keyword evidence="12 17" id="KW-0456">Lyase</keyword>
<evidence type="ECO:0000256" key="2">
    <source>
        <dbReference type="ARBA" id="ARBA00000909"/>
    </source>
</evidence>
<feature type="domain" description="YjeF C-terminal" evidence="19">
    <location>
        <begin position="211"/>
        <end position="469"/>
    </location>
</feature>
<comment type="similarity">
    <text evidence="17">Belongs to the NnrD/CARKD family.</text>
</comment>
<comment type="function">
    <text evidence="17">Catalyzes the dehydration of the S-form of NAD(P)HX at the expense of ADP, which is converted to AMP. Together with NAD(P)HX epimerase, which catalyzes the epimerization of the S- and R-forms, the enzyme allows the repair of both epimers of NAD(P)HX, a damaged form of NAD(P)H that is a result of enzymatic or heat-dependent hydration.</text>
</comment>
<comment type="subunit">
    <text evidence="17">Homotetramer.</text>
</comment>
<gene>
    <name evidence="17" type="primary">nnrD</name>
    <name evidence="21" type="ORF">GII31_06740</name>
</gene>
<sequence length="483" mass="47574">MPIQYLTADAVRAAEHATGDLLANGTLMRRAAAGVARVVLGELTGTGGCYGRAVGLVIGAGNNGGDALYAGAILARRGVRCSAVLLAPDTTHSGGLAAFRGAGGRITGALPDTVDLVIDAVVGIGGTGPLRPAAAAVFAGVTVPIVAVDLPSGIDADTGVVHDRSVRAAITVTFGAYRNLHLLAAPRCGRIVLVDIGMAPTDTPDGLFSLTDAEVAARWPVPGPADDKYTQGVVGIVAGSQRYPGAAILASGAAVSATSGMTRFVGSAAEAVVSHYPEVVAVDDLADAGKVQAWAVGPGMGTGDRALDILRTVLAGDLPVLVDADGLTVIARDPDLVRGRTAPTLLTPHAGEFARLSGAAVGADRPAAVRALAADLGVTVLLKGRITLVATPAGRVYGNDAGSSWAATAGAGDVLTGIAGSLLAAGLEPEIAGACAARVHALAALRASGGAPIGASALLAAVRPVIGNLRTAHGGADGHITTG</sequence>
<accession>A0ABX6IH09</accession>
<evidence type="ECO:0000256" key="5">
    <source>
        <dbReference type="ARBA" id="ARBA00022723"/>
    </source>
</evidence>
<keyword evidence="6 17" id="KW-0547">Nucleotide-binding</keyword>
<feature type="binding site" evidence="17">
    <location>
        <position position="299"/>
    </location>
    <ligand>
        <name>(6S)-NADPHX</name>
        <dbReference type="ChEBI" id="CHEBI:64076"/>
    </ligand>
</feature>
<dbReference type="CDD" id="cd01171">
    <property type="entry name" value="YXKO-related"/>
    <property type="match status" value="1"/>
</dbReference>
<comment type="cofactor">
    <cofactor evidence="18">
        <name>K(+)</name>
        <dbReference type="ChEBI" id="CHEBI:29103"/>
    </cofactor>
    <text evidence="18">Binds 1 potassium ion per subunit.</text>
</comment>
<keyword evidence="10 17" id="KW-0520">NAD</keyword>
<dbReference type="Gene3D" id="3.40.50.10260">
    <property type="entry name" value="YjeF N-terminal domain"/>
    <property type="match status" value="1"/>
</dbReference>
<feature type="binding site" evidence="17">
    <location>
        <position position="412"/>
    </location>
    <ligand>
        <name>AMP</name>
        <dbReference type="ChEBI" id="CHEBI:456215"/>
    </ligand>
</feature>
<evidence type="ECO:0000256" key="7">
    <source>
        <dbReference type="ARBA" id="ARBA00022840"/>
    </source>
</evidence>
<comment type="catalytic activity">
    <reaction evidence="16 17 18">
        <text>(6S)-NADPHX + ADP = AMP + phosphate + NADPH + H(+)</text>
        <dbReference type="Rhea" id="RHEA:32235"/>
        <dbReference type="ChEBI" id="CHEBI:15378"/>
        <dbReference type="ChEBI" id="CHEBI:43474"/>
        <dbReference type="ChEBI" id="CHEBI:57783"/>
        <dbReference type="ChEBI" id="CHEBI:64076"/>
        <dbReference type="ChEBI" id="CHEBI:456215"/>
        <dbReference type="ChEBI" id="CHEBI:456216"/>
        <dbReference type="EC" id="4.2.1.136"/>
    </reaction>
</comment>
<dbReference type="HAMAP" id="MF_01965">
    <property type="entry name" value="NADHX_dehydratase"/>
    <property type="match status" value="1"/>
</dbReference>
<protein>
    <recommendedName>
        <fullName evidence="17">ADP-dependent (S)-NAD(P)H-hydrate dehydratase</fullName>
        <ecNumber evidence="17">4.2.1.136</ecNumber>
    </recommendedName>
    <alternativeName>
        <fullName evidence="17">ADP-dependent NAD(P)HX dehydratase</fullName>
    </alternativeName>
</protein>
<dbReference type="RefSeq" id="WP_213247971.1">
    <property type="nucleotide sequence ID" value="NZ_CP045806.1"/>
</dbReference>
<keyword evidence="7 17" id="KW-0067">ATP-binding</keyword>
<evidence type="ECO:0000313" key="21">
    <source>
        <dbReference type="EMBL" id="QHN34641.1"/>
    </source>
</evidence>
<comment type="cofactor">
    <cofactor evidence="17">
        <name>Mg(2+)</name>
        <dbReference type="ChEBI" id="CHEBI:18420"/>
    </cofactor>
</comment>
<keyword evidence="13" id="KW-0511">Multifunctional enzyme</keyword>
<name>A0ABX6IH09_9ACTN</name>
<dbReference type="PANTHER" id="PTHR12592:SF0">
    <property type="entry name" value="ATP-DEPENDENT (S)-NAD(P)H-HYDRATE DEHYDRATASE"/>
    <property type="match status" value="1"/>
</dbReference>
<keyword evidence="11 18" id="KW-0413">Isomerase</keyword>
<dbReference type="SUPFAM" id="SSF53613">
    <property type="entry name" value="Ribokinase-like"/>
    <property type="match status" value="1"/>
</dbReference>
<feature type="binding site" evidence="17">
    <location>
        <begin position="383"/>
        <end position="387"/>
    </location>
    <ligand>
        <name>AMP</name>
        <dbReference type="ChEBI" id="CHEBI:456215"/>
    </ligand>
</feature>
<dbReference type="PIRSF" id="PIRSF017184">
    <property type="entry name" value="Nnr"/>
    <property type="match status" value="1"/>
</dbReference>
<dbReference type="InterPro" id="IPR030677">
    <property type="entry name" value="Nnr"/>
</dbReference>
<evidence type="ECO:0000259" key="19">
    <source>
        <dbReference type="PROSITE" id="PS51383"/>
    </source>
</evidence>
<evidence type="ECO:0000259" key="20">
    <source>
        <dbReference type="PROSITE" id="PS51385"/>
    </source>
</evidence>
<dbReference type="Pfam" id="PF03853">
    <property type="entry name" value="YjeF_N"/>
    <property type="match status" value="1"/>
</dbReference>
<proteinExistence type="inferred from homology"/>
<evidence type="ECO:0000256" key="17">
    <source>
        <dbReference type="HAMAP-Rule" id="MF_01965"/>
    </source>
</evidence>
<evidence type="ECO:0000256" key="6">
    <source>
        <dbReference type="ARBA" id="ARBA00022741"/>
    </source>
</evidence>
<comment type="catalytic activity">
    <reaction evidence="2 18">
        <text>(6R)-NADPHX = (6S)-NADPHX</text>
        <dbReference type="Rhea" id="RHEA:32227"/>
        <dbReference type="ChEBI" id="CHEBI:64076"/>
        <dbReference type="ChEBI" id="CHEBI:64077"/>
        <dbReference type="EC" id="5.1.99.6"/>
    </reaction>
</comment>
<dbReference type="Gene3D" id="3.40.1190.20">
    <property type="match status" value="1"/>
</dbReference>
<dbReference type="InterPro" id="IPR000631">
    <property type="entry name" value="CARKD"/>
</dbReference>
<feature type="binding site" evidence="17">
    <location>
        <position position="246"/>
    </location>
    <ligand>
        <name>(6S)-NADPHX</name>
        <dbReference type="ChEBI" id="CHEBI:64076"/>
    </ligand>
</feature>
<feature type="domain" description="YjeF N-terminal" evidence="20">
    <location>
        <begin position="11"/>
        <end position="204"/>
    </location>
</feature>
<feature type="binding site" evidence="17">
    <location>
        <position position="349"/>
    </location>
    <ligand>
        <name>(6S)-NADPHX</name>
        <dbReference type="ChEBI" id="CHEBI:64076"/>
    </ligand>
</feature>
<comment type="catalytic activity">
    <reaction evidence="15 17 18">
        <text>(6S)-NADHX + ADP = AMP + phosphate + NADH + H(+)</text>
        <dbReference type="Rhea" id="RHEA:32223"/>
        <dbReference type="ChEBI" id="CHEBI:15378"/>
        <dbReference type="ChEBI" id="CHEBI:43474"/>
        <dbReference type="ChEBI" id="CHEBI:57945"/>
        <dbReference type="ChEBI" id="CHEBI:64074"/>
        <dbReference type="ChEBI" id="CHEBI:456215"/>
        <dbReference type="ChEBI" id="CHEBI:456216"/>
        <dbReference type="EC" id="4.2.1.136"/>
    </reaction>
</comment>
<evidence type="ECO:0000256" key="1">
    <source>
        <dbReference type="ARBA" id="ARBA00000013"/>
    </source>
</evidence>
<evidence type="ECO:0000256" key="4">
    <source>
        <dbReference type="ARBA" id="ARBA00009524"/>
    </source>
</evidence>
<dbReference type="InterPro" id="IPR004443">
    <property type="entry name" value="YjeF_N_dom"/>
</dbReference>
<evidence type="ECO:0000256" key="9">
    <source>
        <dbReference type="ARBA" id="ARBA00022958"/>
    </source>
</evidence>
<dbReference type="Proteomes" id="UP001059836">
    <property type="component" value="Chromosome"/>
</dbReference>
<evidence type="ECO:0000256" key="15">
    <source>
        <dbReference type="ARBA" id="ARBA00048238"/>
    </source>
</evidence>
<feature type="binding site" evidence="17">
    <location>
        <position position="413"/>
    </location>
    <ligand>
        <name>(6S)-NADPHX</name>
        <dbReference type="ChEBI" id="CHEBI:64076"/>
    </ligand>
</feature>
<reference evidence="21" key="1">
    <citation type="journal article" date="2021" name="Nat. Microbiol.">
        <title>Cocultivation of an ultrasmall environmental parasitic bacterium with lytic ability against bacteria associated with wastewater foams.</title>
        <authorList>
            <person name="Batinovic S."/>
            <person name="Rose J.J.A."/>
            <person name="Ratcliffe J."/>
            <person name="Seviour R.J."/>
            <person name="Petrovski S."/>
        </authorList>
    </citation>
    <scope>NUCLEOTIDE SEQUENCE</scope>
    <source>
        <strain evidence="21">CON9</strain>
    </source>
</reference>
<comment type="function">
    <text evidence="14 18">Bifunctional enzyme that catalyzes the epimerization of the S- and R-forms of NAD(P)HX and the dehydration of the S-form of NAD(P)HX at the expense of ADP, which is converted to AMP. This allows the repair of both epimers of NAD(P)HX, a damaged form of NAD(P)H that is a result of enzymatic or heat-dependent hydration.</text>
</comment>
<evidence type="ECO:0000256" key="13">
    <source>
        <dbReference type="ARBA" id="ARBA00023268"/>
    </source>
</evidence>
<dbReference type="PANTHER" id="PTHR12592">
    <property type="entry name" value="ATP-DEPENDENT (S)-NAD(P)H-HYDRATE DEHYDRATASE FAMILY MEMBER"/>
    <property type="match status" value="1"/>
</dbReference>
<dbReference type="PROSITE" id="PS51383">
    <property type="entry name" value="YJEF_C_3"/>
    <property type="match status" value="1"/>
</dbReference>
<evidence type="ECO:0000256" key="12">
    <source>
        <dbReference type="ARBA" id="ARBA00023239"/>
    </source>
</evidence>
<dbReference type="InterPro" id="IPR029056">
    <property type="entry name" value="Ribokinase-like"/>
</dbReference>
<evidence type="ECO:0000256" key="10">
    <source>
        <dbReference type="ARBA" id="ARBA00023027"/>
    </source>
</evidence>
<dbReference type="EC" id="4.2.1.136" evidence="17"/>
<keyword evidence="22" id="KW-1185">Reference proteome</keyword>
<evidence type="ECO:0000256" key="8">
    <source>
        <dbReference type="ARBA" id="ARBA00022857"/>
    </source>
</evidence>
<organism evidence="21 22">
    <name type="scientific">Gordonia pseudamarae</name>
    <dbReference type="NCBI Taxonomy" id="2831662"/>
    <lineage>
        <taxon>Bacteria</taxon>
        <taxon>Bacillati</taxon>
        <taxon>Actinomycetota</taxon>
        <taxon>Actinomycetes</taxon>
        <taxon>Mycobacteriales</taxon>
        <taxon>Gordoniaceae</taxon>
        <taxon>Gordonia</taxon>
    </lineage>
</organism>
<evidence type="ECO:0000256" key="14">
    <source>
        <dbReference type="ARBA" id="ARBA00025153"/>
    </source>
</evidence>
<dbReference type="EMBL" id="CP045809">
    <property type="protein sequence ID" value="QHN34641.1"/>
    <property type="molecule type" value="Genomic_DNA"/>
</dbReference>
<evidence type="ECO:0000256" key="3">
    <source>
        <dbReference type="ARBA" id="ARBA00006001"/>
    </source>
</evidence>
<comment type="similarity">
    <text evidence="3 18">In the N-terminal section; belongs to the NnrE/AIBP family.</text>
</comment>
<dbReference type="SUPFAM" id="SSF64153">
    <property type="entry name" value="YjeF N-terminal domain-like"/>
    <property type="match status" value="1"/>
</dbReference>
<comment type="similarity">
    <text evidence="4 18">In the C-terminal section; belongs to the NnrD/CARKD family.</text>
</comment>
<evidence type="ECO:0000256" key="16">
    <source>
        <dbReference type="ARBA" id="ARBA00049209"/>
    </source>
</evidence>
<evidence type="ECO:0000256" key="11">
    <source>
        <dbReference type="ARBA" id="ARBA00023235"/>
    </source>
</evidence>
<evidence type="ECO:0000313" key="22">
    <source>
        <dbReference type="Proteomes" id="UP001059836"/>
    </source>
</evidence>
<evidence type="ECO:0000256" key="18">
    <source>
        <dbReference type="PIRNR" id="PIRNR017184"/>
    </source>
</evidence>
<comment type="catalytic activity">
    <reaction evidence="1 18">
        <text>(6R)-NADHX = (6S)-NADHX</text>
        <dbReference type="Rhea" id="RHEA:32215"/>
        <dbReference type="ChEBI" id="CHEBI:64074"/>
        <dbReference type="ChEBI" id="CHEBI:64075"/>
        <dbReference type="EC" id="5.1.99.6"/>
    </reaction>
</comment>